<protein>
    <submittedName>
        <fullName evidence="2">Alpha/beta hydrolase</fullName>
    </submittedName>
</protein>
<sequence>MHHEAFWLNSSDATPLYVNRWSPDEPPRAVVMLAHGMAEHSDRYARLGTALTAAGYELFAHDQRGHGQTARHGRLGHYADDNGWNLVIGDLARLNHHIRQHHPHTPIFLLGHSMGSYIGQAYLMHHSSSLQGAILSGSNYQPSWLYRLARLVARFEHWRQGPHGRSKLIVRLSFGSFNSAFKPNRTTFDWLSRDPQEVASYVNDPLCGFLCTNQLWLDLLGGLQHISQPQHLEQIDSELPLLVIGGDHDPVSAGKRLHHLADVLRQAGLKQVQLKTYPDARHELLNERNRDEVTAHLIGWLDEALAHSRHRTRKAKETP</sequence>
<dbReference type="InterPro" id="IPR029058">
    <property type="entry name" value="AB_hydrolase_fold"/>
</dbReference>
<proteinExistence type="predicted"/>
<dbReference type="SUPFAM" id="SSF53474">
    <property type="entry name" value="alpha/beta-Hydrolases"/>
    <property type="match status" value="1"/>
</dbReference>
<feature type="domain" description="Serine aminopeptidase S33" evidence="1">
    <location>
        <begin position="26"/>
        <end position="289"/>
    </location>
</feature>
<gene>
    <name evidence="2" type="ORF">KDW96_05085</name>
</gene>
<name>A0ABY5HCI0_9PSED</name>
<reference evidence="2" key="1">
    <citation type="submission" date="2021-04" db="EMBL/GenBank/DDBJ databases">
        <title>Oceanospirillales bacteria with DddD are important DMSP degraders in coastal seawater.</title>
        <authorList>
            <person name="Liu J."/>
        </authorList>
    </citation>
    <scope>NUCLEOTIDE SEQUENCE</scope>
    <source>
        <strain evidence="2">D13-4</strain>
    </source>
</reference>
<dbReference type="Gene3D" id="3.40.50.1820">
    <property type="entry name" value="alpha/beta hydrolase"/>
    <property type="match status" value="1"/>
</dbReference>
<keyword evidence="3" id="KW-1185">Reference proteome</keyword>
<keyword evidence="2" id="KW-0378">Hydrolase</keyword>
<dbReference type="PANTHER" id="PTHR11614">
    <property type="entry name" value="PHOSPHOLIPASE-RELATED"/>
    <property type="match status" value="1"/>
</dbReference>
<dbReference type="InterPro" id="IPR017208">
    <property type="entry name" value="UCP037442_abhydr"/>
</dbReference>
<dbReference type="InterPro" id="IPR051044">
    <property type="entry name" value="MAG_DAG_Lipase"/>
</dbReference>
<dbReference type="PIRSF" id="PIRSF037442">
    <property type="entry name" value="UCP037442_abhydr"/>
    <property type="match status" value="1"/>
</dbReference>
<accession>A0ABY5HCI0</accession>
<evidence type="ECO:0000313" key="2">
    <source>
        <dbReference type="EMBL" id="UTW08691.1"/>
    </source>
</evidence>
<dbReference type="RefSeq" id="WP_255839350.1">
    <property type="nucleotide sequence ID" value="NZ_CP073346.1"/>
</dbReference>
<dbReference type="InterPro" id="IPR022742">
    <property type="entry name" value="Hydrolase_4"/>
</dbReference>
<evidence type="ECO:0000259" key="1">
    <source>
        <dbReference type="Pfam" id="PF12146"/>
    </source>
</evidence>
<organism evidence="2 3">
    <name type="scientific">Pseudomonas benzenivorans</name>
    <dbReference type="NCBI Taxonomy" id="556533"/>
    <lineage>
        <taxon>Bacteria</taxon>
        <taxon>Pseudomonadati</taxon>
        <taxon>Pseudomonadota</taxon>
        <taxon>Gammaproteobacteria</taxon>
        <taxon>Pseudomonadales</taxon>
        <taxon>Pseudomonadaceae</taxon>
        <taxon>Pseudomonas</taxon>
    </lineage>
</organism>
<dbReference type="Proteomes" id="UP001059672">
    <property type="component" value="Chromosome"/>
</dbReference>
<evidence type="ECO:0000313" key="3">
    <source>
        <dbReference type="Proteomes" id="UP001059672"/>
    </source>
</evidence>
<dbReference type="GO" id="GO:0016787">
    <property type="term" value="F:hydrolase activity"/>
    <property type="evidence" value="ECO:0007669"/>
    <property type="project" value="UniProtKB-KW"/>
</dbReference>
<dbReference type="Pfam" id="PF12146">
    <property type="entry name" value="Hydrolase_4"/>
    <property type="match status" value="1"/>
</dbReference>
<dbReference type="EMBL" id="CP073346">
    <property type="protein sequence ID" value="UTW08691.1"/>
    <property type="molecule type" value="Genomic_DNA"/>
</dbReference>